<feature type="compositionally biased region" description="Basic and acidic residues" evidence="9">
    <location>
        <begin position="373"/>
        <end position="389"/>
    </location>
</feature>
<dbReference type="PRINTS" id="PR00792">
    <property type="entry name" value="PEPSIN"/>
</dbReference>
<evidence type="ECO:0000313" key="12">
    <source>
        <dbReference type="Proteomes" id="UP000226192"/>
    </source>
</evidence>
<reference evidence="11 12" key="1">
    <citation type="submission" date="2017-06" db="EMBL/GenBank/DDBJ databases">
        <title>Ant-infecting Ophiocordyceps genomes reveal a high diversity of potential behavioral manipulation genes and a possible major role for enterotoxins.</title>
        <authorList>
            <person name="De Bekker C."/>
            <person name="Evans H.C."/>
            <person name="Brachmann A."/>
            <person name="Hughes D.P."/>
        </authorList>
    </citation>
    <scope>NUCLEOTIDE SEQUENCE [LARGE SCALE GENOMIC DNA]</scope>
    <source>
        <strain evidence="11 12">Map64</strain>
    </source>
</reference>
<evidence type="ECO:0000313" key="11">
    <source>
        <dbReference type="EMBL" id="PHH61626.1"/>
    </source>
</evidence>
<name>A0A2C5Y1S7_9HYPO</name>
<dbReference type="AlphaFoldDB" id="A0A2C5Y1S7"/>
<comment type="caution">
    <text evidence="11">The sequence shown here is derived from an EMBL/GenBank/DDBJ whole genome shotgun (WGS) entry which is preliminary data.</text>
</comment>
<dbReference type="InterPro" id="IPR021109">
    <property type="entry name" value="Peptidase_aspartic_dom_sf"/>
</dbReference>
<organism evidence="11 12">
    <name type="scientific">Ophiocordyceps australis</name>
    <dbReference type="NCBI Taxonomy" id="1399860"/>
    <lineage>
        <taxon>Eukaryota</taxon>
        <taxon>Fungi</taxon>
        <taxon>Dikarya</taxon>
        <taxon>Ascomycota</taxon>
        <taxon>Pezizomycotina</taxon>
        <taxon>Sordariomycetes</taxon>
        <taxon>Hypocreomycetidae</taxon>
        <taxon>Hypocreales</taxon>
        <taxon>Ophiocordycipitaceae</taxon>
        <taxon>Ophiocordyceps</taxon>
    </lineage>
</organism>
<evidence type="ECO:0000256" key="2">
    <source>
        <dbReference type="ARBA" id="ARBA00022670"/>
    </source>
</evidence>
<evidence type="ECO:0000256" key="7">
    <source>
        <dbReference type="PIRSR" id="PIRSR601461-2"/>
    </source>
</evidence>
<dbReference type="STRING" id="1399860.A0A2C5Y1S7"/>
<feature type="active site" evidence="6">
    <location>
        <position position="18"/>
    </location>
</feature>
<evidence type="ECO:0000256" key="4">
    <source>
        <dbReference type="ARBA" id="ARBA00022750"/>
    </source>
</evidence>
<evidence type="ECO:0000256" key="9">
    <source>
        <dbReference type="SAM" id="MobiDB-lite"/>
    </source>
</evidence>
<dbReference type="Pfam" id="PF00026">
    <property type="entry name" value="Asp"/>
    <property type="match status" value="1"/>
</dbReference>
<sequence>MLTVDIGTPPQKIYAQLDTGSFELWINPDCGNVNVLDRQFCHSVGHYQPSRSSTAVVSNKVNMLRYGIGAANITYVLDHVSLPGAGTAIEPMQFGVATATQDQFSGILGIGFGQNMTIGYKNFVDQLQAQNLTATKSFSIALGSKQEAQGAIVFGGVDTSKFTGKLAPVPIIPAQESPDGVARYWVMLESIMHQSAVIKDSRLPVILDTGTTLSLLPKPIVNDMAAQLQSPGVDARGLHMIDCAKTHDEGSFDFVFGATTIRVPYHEMIRKIDASPLGPEQCYLGVMEGNNLALLGDTFLRSAYTVFDLEANMTHMAQYANCGSSPRTIAQSSDFDGIEGLCSASDSIAAQDDRQGAIEIQGEAAPGNGGGQDGKEDGSEDSKGDRDTEVQSAAVRGGAAGVWRVAAGALAASVSWALL</sequence>
<dbReference type="EMBL" id="NJET01000098">
    <property type="protein sequence ID" value="PHH61626.1"/>
    <property type="molecule type" value="Genomic_DNA"/>
</dbReference>
<protein>
    <recommendedName>
        <fullName evidence="10">Peptidase A1 domain-containing protein</fullName>
    </recommendedName>
</protein>
<evidence type="ECO:0000256" key="5">
    <source>
        <dbReference type="ARBA" id="ARBA00022801"/>
    </source>
</evidence>
<dbReference type="PROSITE" id="PS51767">
    <property type="entry name" value="PEPTIDASE_A1"/>
    <property type="match status" value="1"/>
</dbReference>
<dbReference type="InterPro" id="IPR001461">
    <property type="entry name" value="Aspartic_peptidase_A1"/>
</dbReference>
<dbReference type="GO" id="GO:0006508">
    <property type="term" value="P:proteolysis"/>
    <property type="evidence" value="ECO:0007669"/>
    <property type="project" value="UniProtKB-KW"/>
</dbReference>
<evidence type="ECO:0000256" key="6">
    <source>
        <dbReference type="PIRSR" id="PIRSR601461-1"/>
    </source>
</evidence>
<keyword evidence="5 8" id="KW-0378">Hydrolase</keyword>
<dbReference type="SUPFAM" id="SSF50630">
    <property type="entry name" value="Acid proteases"/>
    <property type="match status" value="1"/>
</dbReference>
<gene>
    <name evidence="11" type="ORF">CDD81_8141</name>
</gene>
<dbReference type="InterPro" id="IPR033121">
    <property type="entry name" value="PEPTIDASE_A1"/>
</dbReference>
<dbReference type="CDD" id="cd05474">
    <property type="entry name" value="SAP_like"/>
    <property type="match status" value="1"/>
</dbReference>
<dbReference type="PANTHER" id="PTHR47966">
    <property type="entry name" value="BETA-SITE APP-CLEAVING ENZYME, ISOFORM A-RELATED"/>
    <property type="match status" value="1"/>
</dbReference>
<keyword evidence="7" id="KW-1015">Disulfide bond</keyword>
<comment type="similarity">
    <text evidence="1 8">Belongs to the peptidase A1 family.</text>
</comment>
<evidence type="ECO:0000256" key="3">
    <source>
        <dbReference type="ARBA" id="ARBA00022729"/>
    </source>
</evidence>
<evidence type="ECO:0000256" key="8">
    <source>
        <dbReference type="RuleBase" id="RU000454"/>
    </source>
</evidence>
<evidence type="ECO:0000259" key="10">
    <source>
        <dbReference type="PROSITE" id="PS51767"/>
    </source>
</evidence>
<feature type="domain" description="Peptidase A1" evidence="10">
    <location>
        <begin position="1"/>
        <end position="317"/>
    </location>
</feature>
<keyword evidence="2 8" id="KW-0645">Protease</keyword>
<feature type="disulfide bond" evidence="7">
    <location>
        <begin position="243"/>
        <end position="282"/>
    </location>
</feature>
<keyword evidence="3" id="KW-0732">Signal</keyword>
<evidence type="ECO:0000256" key="1">
    <source>
        <dbReference type="ARBA" id="ARBA00007447"/>
    </source>
</evidence>
<dbReference type="PROSITE" id="PS00141">
    <property type="entry name" value="ASP_PROTEASE"/>
    <property type="match status" value="1"/>
</dbReference>
<accession>A0A2C5Y1S7</accession>
<dbReference type="GO" id="GO:0004190">
    <property type="term" value="F:aspartic-type endopeptidase activity"/>
    <property type="evidence" value="ECO:0007669"/>
    <property type="project" value="UniProtKB-KW"/>
</dbReference>
<dbReference type="PANTHER" id="PTHR47966:SF65">
    <property type="entry name" value="ASPARTIC-TYPE ENDOPEPTIDASE"/>
    <property type="match status" value="1"/>
</dbReference>
<dbReference type="Proteomes" id="UP000226192">
    <property type="component" value="Unassembled WGS sequence"/>
</dbReference>
<dbReference type="Gene3D" id="2.40.70.10">
    <property type="entry name" value="Acid Proteases"/>
    <property type="match status" value="2"/>
</dbReference>
<feature type="active site" evidence="6">
    <location>
        <position position="208"/>
    </location>
</feature>
<feature type="region of interest" description="Disordered" evidence="9">
    <location>
        <begin position="362"/>
        <end position="392"/>
    </location>
</feature>
<dbReference type="InterPro" id="IPR001969">
    <property type="entry name" value="Aspartic_peptidase_AS"/>
</dbReference>
<dbReference type="OrthoDB" id="771136at2759"/>
<keyword evidence="12" id="KW-1185">Reference proteome</keyword>
<dbReference type="InterPro" id="IPR033876">
    <property type="entry name" value="SAP-like"/>
</dbReference>
<keyword evidence="4 8" id="KW-0064">Aspartyl protease</keyword>
<proteinExistence type="inferred from homology"/>